<comment type="caution">
    <text evidence="2">The sequence shown here is derived from an EMBL/GenBank/DDBJ whole genome shotgun (WGS) entry which is preliminary data.</text>
</comment>
<proteinExistence type="predicted"/>
<feature type="chain" id="PRO_5034696029" description="LppX_LprAFG lipoprotein" evidence="1">
    <location>
        <begin position="23"/>
        <end position="290"/>
    </location>
</feature>
<protein>
    <recommendedName>
        <fullName evidence="4">LppX_LprAFG lipoprotein</fullName>
    </recommendedName>
</protein>
<dbReference type="EMBL" id="BMMN01000002">
    <property type="protein sequence ID" value="GGO04000.1"/>
    <property type="molecule type" value="Genomic_DNA"/>
</dbReference>
<dbReference type="Gene3D" id="2.50.20.20">
    <property type="match status" value="1"/>
</dbReference>
<reference evidence="2" key="1">
    <citation type="journal article" date="2014" name="Int. J. Syst. Evol. Microbiol.">
        <title>Complete genome sequence of Corynebacterium casei LMG S-19264T (=DSM 44701T), isolated from a smear-ripened cheese.</title>
        <authorList>
            <consortium name="US DOE Joint Genome Institute (JGI-PGF)"/>
            <person name="Walter F."/>
            <person name="Albersmeier A."/>
            <person name="Kalinowski J."/>
            <person name="Ruckert C."/>
        </authorList>
    </citation>
    <scope>NUCLEOTIDE SEQUENCE</scope>
    <source>
        <strain evidence="2">CGMCC 4.7138</strain>
    </source>
</reference>
<dbReference type="Proteomes" id="UP000653480">
    <property type="component" value="Unassembled WGS sequence"/>
</dbReference>
<evidence type="ECO:0000313" key="3">
    <source>
        <dbReference type="Proteomes" id="UP000653480"/>
    </source>
</evidence>
<gene>
    <name evidence="2" type="ORF">GCM10011574_14540</name>
</gene>
<keyword evidence="1" id="KW-0732">Signal</keyword>
<accession>A0A8H9LEY3</accession>
<reference evidence="2" key="2">
    <citation type="submission" date="2020-09" db="EMBL/GenBank/DDBJ databases">
        <authorList>
            <person name="Sun Q."/>
            <person name="Zhou Y."/>
        </authorList>
    </citation>
    <scope>NUCLEOTIDE SEQUENCE</scope>
    <source>
        <strain evidence="2">CGMCC 4.7138</strain>
    </source>
</reference>
<keyword evidence="3" id="KW-1185">Reference proteome</keyword>
<organism evidence="2 3">
    <name type="scientific">Microbispora bryophytorum</name>
    <dbReference type="NCBI Taxonomy" id="1460882"/>
    <lineage>
        <taxon>Bacteria</taxon>
        <taxon>Bacillati</taxon>
        <taxon>Actinomycetota</taxon>
        <taxon>Actinomycetes</taxon>
        <taxon>Streptosporangiales</taxon>
        <taxon>Streptosporangiaceae</taxon>
        <taxon>Microbispora</taxon>
    </lineage>
</organism>
<evidence type="ECO:0000256" key="1">
    <source>
        <dbReference type="SAM" id="SignalP"/>
    </source>
</evidence>
<dbReference type="AlphaFoldDB" id="A0A8H9LEY3"/>
<name>A0A8H9LEY3_9ACTN</name>
<feature type="signal peptide" evidence="1">
    <location>
        <begin position="1"/>
        <end position="22"/>
    </location>
</feature>
<sequence>MALACAATAALVAPAVAAPAHAHTTTDSQARPLDPTAALKKAFVPGRGVRFTSSETIDVGGIATVKSSAKGRLAFGRSGVTGSDVTGRINYGALLDEDLEGADKPTRTITVGRTAYVTGGVFSSLFPEGKKWLRTPGKNPADVLGSNGVPVNPLDARTLKAVLATTKAKGAGGVVNGARTTLYRGAITLKQLAAVEPSLKKGLTASEAKTVVAWKMWVGGDQLIRKVQTTLTLKLKYEKMTMEVDASSAVSFVGWGSRVTVKAPPKSQVASMADLLGSVPDMPDTIDLGD</sequence>
<evidence type="ECO:0008006" key="4">
    <source>
        <dbReference type="Google" id="ProtNLM"/>
    </source>
</evidence>
<evidence type="ECO:0000313" key="2">
    <source>
        <dbReference type="EMBL" id="GGO04000.1"/>
    </source>
</evidence>